<evidence type="ECO:0000313" key="4">
    <source>
        <dbReference type="Proteomes" id="UP000499080"/>
    </source>
</evidence>
<dbReference type="SUPFAM" id="SSF55486">
    <property type="entry name" value="Metalloproteases ('zincins'), catalytic domain"/>
    <property type="match status" value="1"/>
</dbReference>
<evidence type="ECO:0000313" key="3">
    <source>
        <dbReference type="EMBL" id="GBN57630.1"/>
    </source>
</evidence>
<gene>
    <name evidence="3" type="primary">Nep1_5</name>
    <name evidence="3" type="ORF">AVEN_184993_1</name>
</gene>
<dbReference type="Pfam" id="PF05649">
    <property type="entry name" value="Peptidase_M13_N"/>
    <property type="match status" value="1"/>
</dbReference>
<dbReference type="PROSITE" id="PS51885">
    <property type="entry name" value="NEPRILYSIN"/>
    <property type="match status" value="1"/>
</dbReference>
<feature type="domain" description="Peptidase M13 N-terminal" evidence="2">
    <location>
        <begin position="13"/>
        <end position="396"/>
    </location>
</feature>
<comment type="caution">
    <text evidence="3">The sequence shown here is derived from an EMBL/GenBank/DDBJ whole genome shotgun (WGS) entry which is preliminary data.</text>
</comment>
<dbReference type="CDD" id="cd08662">
    <property type="entry name" value="M13"/>
    <property type="match status" value="1"/>
</dbReference>
<dbReference type="GO" id="GO:0005886">
    <property type="term" value="C:plasma membrane"/>
    <property type="evidence" value="ECO:0007669"/>
    <property type="project" value="TreeGrafter"/>
</dbReference>
<organism evidence="3 4">
    <name type="scientific">Araneus ventricosus</name>
    <name type="common">Orbweaver spider</name>
    <name type="synonym">Epeira ventricosa</name>
    <dbReference type="NCBI Taxonomy" id="182803"/>
    <lineage>
        <taxon>Eukaryota</taxon>
        <taxon>Metazoa</taxon>
        <taxon>Ecdysozoa</taxon>
        <taxon>Arthropoda</taxon>
        <taxon>Chelicerata</taxon>
        <taxon>Arachnida</taxon>
        <taxon>Araneae</taxon>
        <taxon>Araneomorphae</taxon>
        <taxon>Entelegynae</taxon>
        <taxon>Araneoidea</taxon>
        <taxon>Araneidae</taxon>
        <taxon>Araneus</taxon>
    </lineage>
</organism>
<name>A0A4Y2Q408_ARAVE</name>
<proteinExistence type="inferred from homology"/>
<feature type="non-terminal residue" evidence="3">
    <location>
        <position position="1"/>
    </location>
</feature>
<reference evidence="3 4" key="1">
    <citation type="journal article" date="2019" name="Sci. Rep.">
        <title>Orb-weaving spider Araneus ventricosus genome elucidates the spidroin gene catalogue.</title>
        <authorList>
            <person name="Kono N."/>
            <person name="Nakamura H."/>
            <person name="Ohtoshi R."/>
            <person name="Moran D.A.P."/>
            <person name="Shinohara A."/>
            <person name="Yoshida Y."/>
            <person name="Fujiwara M."/>
            <person name="Mori M."/>
            <person name="Tomita M."/>
            <person name="Arakawa K."/>
        </authorList>
    </citation>
    <scope>NUCLEOTIDE SEQUENCE [LARGE SCALE GENOMIC DNA]</scope>
</reference>
<accession>A0A4Y2Q408</accession>
<dbReference type="AlphaFoldDB" id="A0A4Y2Q408"/>
<dbReference type="Gene3D" id="1.10.1380.10">
    <property type="entry name" value="Neutral endopeptidase , domain2"/>
    <property type="match status" value="1"/>
</dbReference>
<sequence length="521" mass="60611">ARLLHSMDLNEDPCDDFYSFVCGNWIKNTFLVGDISSQFTQLNSIIYLRIKEVLETSHGGLTEHENRTQRFYKSCMDIGSRDETGSNVLLKELQKFGGWPLIEKNWDSTNFNWSNLMADFYENGYPIDMLLSIGVDMDIKNTSTSLISVNQPALGLSDRTNYVLSKPLKRYKELIFEIALHLNPTLDRAMAMKDIAEAMEIEIKLAKASVSRINSMKPKVYYNIMTLKQLEEFAPKITWRYLLPKLLPPKAKLQDNQRFMVTVPEALKTLNNILKNDTSEGTKNLANYMFYRAAVFAAEHLERDLFYLVEDKLHRSSRRDLWQVCVGAAMNFFHMSLTTTYAERYLDEKSKYNLEMMFQDIQVSLLDEIKEAKWLDEETRQKALVKVKKVRSTIAYREEIKDEEKLNGYYRPIQIGEDHFSNVKAALAFKTKEGMKGLEGKRLRLNSVHKYSRLMSDMFSQASPREQVHREEHIRPTFRQPQVFLHPFLQLQDVIFKRDSGAASLSILRGQRPNRVSTQTH</sequence>
<protein>
    <submittedName>
        <fullName evidence="3">Neprilysin-1</fullName>
    </submittedName>
</protein>
<dbReference type="InterPro" id="IPR042089">
    <property type="entry name" value="Peptidase_M13_dom_2"/>
</dbReference>
<dbReference type="PANTHER" id="PTHR11733">
    <property type="entry name" value="ZINC METALLOPROTEASE FAMILY M13 NEPRILYSIN-RELATED"/>
    <property type="match status" value="1"/>
</dbReference>
<dbReference type="GO" id="GO:0004222">
    <property type="term" value="F:metalloendopeptidase activity"/>
    <property type="evidence" value="ECO:0007669"/>
    <property type="project" value="InterPro"/>
</dbReference>
<dbReference type="InterPro" id="IPR000718">
    <property type="entry name" value="Peptidase_M13"/>
</dbReference>
<comment type="similarity">
    <text evidence="1">Belongs to the peptidase M13 family.</text>
</comment>
<dbReference type="InterPro" id="IPR008753">
    <property type="entry name" value="Peptidase_M13_N"/>
</dbReference>
<keyword evidence="4" id="KW-1185">Reference proteome</keyword>
<evidence type="ECO:0000259" key="2">
    <source>
        <dbReference type="Pfam" id="PF05649"/>
    </source>
</evidence>
<dbReference type="EMBL" id="BGPR01012782">
    <property type="protein sequence ID" value="GBN57630.1"/>
    <property type="molecule type" value="Genomic_DNA"/>
</dbReference>
<dbReference type="OrthoDB" id="6435367at2759"/>
<dbReference type="Proteomes" id="UP000499080">
    <property type="component" value="Unassembled WGS sequence"/>
</dbReference>
<dbReference type="PANTHER" id="PTHR11733:SF167">
    <property type="entry name" value="FI17812P1-RELATED"/>
    <property type="match status" value="1"/>
</dbReference>
<evidence type="ECO:0000256" key="1">
    <source>
        <dbReference type="ARBA" id="ARBA00007357"/>
    </source>
</evidence>
<dbReference type="GO" id="GO:0016485">
    <property type="term" value="P:protein processing"/>
    <property type="evidence" value="ECO:0007669"/>
    <property type="project" value="TreeGrafter"/>
</dbReference>